<dbReference type="AlphaFoldDB" id="A0A9P5L5T8"/>
<keyword evidence="2" id="KW-1185">Reference proteome</keyword>
<evidence type="ECO:0000313" key="1">
    <source>
        <dbReference type="EMBL" id="KAF7540941.1"/>
    </source>
</evidence>
<proteinExistence type="predicted"/>
<sequence>MTADPGPSFRRPWRFVAPAIIHSSPRPETNGPVKFLVSAALTAFLAALESLDITILVAVLGELLPKGLIVEAEKLMAEKAKNKKKKGKGSDSALMGDMPETLGTSTKTLMVVRRFIDKISTLYCLINKQRWFCELLPLAAKINSRVFCYGEWVTDLENPQHTTCERIWRNNLTRFCDQYI</sequence>
<reference evidence="1" key="1">
    <citation type="submission" date="2020-03" db="EMBL/GenBank/DDBJ databases">
        <title>Draft Genome Sequence of Cylindrodendrum hubeiense.</title>
        <authorList>
            <person name="Buettner E."/>
            <person name="Kellner H."/>
        </authorList>
    </citation>
    <scope>NUCLEOTIDE SEQUENCE</scope>
    <source>
        <strain evidence="1">IHI 201604</strain>
    </source>
</reference>
<dbReference type="EMBL" id="JAANBB010000509">
    <property type="protein sequence ID" value="KAF7540941.1"/>
    <property type="molecule type" value="Genomic_DNA"/>
</dbReference>
<dbReference type="Proteomes" id="UP000722485">
    <property type="component" value="Unassembled WGS sequence"/>
</dbReference>
<evidence type="ECO:0000313" key="2">
    <source>
        <dbReference type="Proteomes" id="UP000722485"/>
    </source>
</evidence>
<comment type="caution">
    <text evidence="1">The sequence shown here is derived from an EMBL/GenBank/DDBJ whole genome shotgun (WGS) entry which is preliminary data.</text>
</comment>
<organism evidence="1 2">
    <name type="scientific">Cylindrodendrum hubeiense</name>
    <dbReference type="NCBI Taxonomy" id="595255"/>
    <lineage>
        <taxon>Eukaryota</taxon>
        <taxon>Fungi</taxon>
        <taxon>Dikarya</taxon>
        <taxon>Ascomycota</taxon>
        <taxon>Pezizomycotina</taxon>
        <taxon>Sordariomycetes</taxon>
        <taxon>Hypocreomycetidae</taxon>
        <taxon>Hypocreales</taxon>
        <taxon>Nectriaceae</taxon>
        <taxon>Cylindrodendrum</taxon>
    </lineage>
</organism>
<accession>A0A9P5L5T8</accession>
<gene>
    <name evidence="1" type="ORF">G7Z17_g12067</name>
</gene>
<protein>
    <submittedName>
        <fullName evidence="1">Uncharacterized protein</fullName>
    </submittedName>
</protein>
<name>A0A9P5L5T8_9HYPO</name>